<sequence>MRRVLLVAHRDYGERQFLLRLPVPPWDCSKELLLLLPGQRYSRLISRAETWLWLFSIIISAVAPLNATTIFAITVNGLPQSVLLTEESWDHIRSDTQNKQLIILCCYVRLLHLLWFLSYVFPY</sequence>
<keyword evidence="1" id="KW-1133">Transmembrane helix</keyword>
<evidence type="ECO:0000256" key="1">
    <source>
        <dbReference type="SAM" id="Phobius"/>
    </source>
</evidence>
<protein>
    <submittedName>
        <fullName evidence="2">Uncharacterized protein</fullName>
    </submittedName>
</protein>
<dbReference type="InParanoid" id="A0A5J5F5S8"/>
<comment type="caution">
    <text evidence="2">The sequence shown here is derived from an EMBL/GenBank/DDBJ whole genome shotgun (WGS) entry which is preliminary data.</text>
</comment>
<keyword evidence="3" id="KW-1185">Reference proteome</keyword>
<reference evidence="2 3" key="1">
    <citation type="submission" date="2019-09" db="EMBL/GenBank/DDBJ databases">
        <title>Draft genome of the ectomycorrhizal ascomycete Sphaerosporella brunnea.</title>
        <authorList>
            <consortium name="DOE Joint Genome Institute"/>
            <person name="Benucci G.M."/>
            <person name="Marozzi G."/>
            <person name="Antonielli L."/>
            <person name="Sanchez S."/>
            <person name="Marco P."/>
            <person name="Wang X."/>
            <person name="Falini L.B."/>
            <person name="Barry K."/>
            <person name="Haridas S."/>
            <person name="Lipzen A."/>
            <person name="Labutti K."/>
            <person name="Grigoriev I.V."/>
            <person name="Murat C."/>
            <person name="Martin F."/>
            <person name="Albertini E."/>
            <person name="Donnini D."/>
            <person name="Bonito G."/>
        </authorList>
    </citation>
    <scope>NUCLEOTIDE SEQUENCE [LARGE SCALE GENOMIC DNA]</scope>
    <source>
        <strain evidence="2 3">Sb_GMNB300</strain>
    </source>
</reference>
<dbReference type="Proteomes" id="UP000326924">
    <property type="component" value="Unassembled WGS sequence"/>
</dbReference>
<organism evidence="2 3">
    <name type="scientific">Sphaerosporella brunnea</name>
    <dbReference type="NCBI Taxonomy" id="1250544"/>
    <lineage>
        <taxon>Eukaryota</taxon>
        <taxon>Fungi</taxon>
        <taxon>Dikarya</taxon>
        <taxon>Ascomycota</taxon>
        <taxon>Pezizomycotina</taxon>
        <taxon>Pezizomycetes</taxon>
        <taxon>Pezizales</taxon>
        <taxon>Pyronemataceae</taxon>
        <taxon>Sphaerosporella</taxon>
    </lineage>
</organism>
<dbReference type="EMBL" id="VXIS01000031">
    <property type="protein sequence ID" value="KAA8911877.1"/>
    <property type="molecule type" value="Genomic_DNA"/>
</dbReference>
<keyword evidence="1" id="KW-0472">Membrane</keyword>
<proteinExistence type="predicted"/>
<dbReference type="AlphaFoldDB" id="A0A5J5F5S8"/>
<keyword evidence="1" id="KW-0812">Transmembrane</keyword>
<gene>
    <name evidence="2" type="ORF">FN846DRAFT_934485</name>
</gene>
<feature type="transmembrane region" description="Helical" evidence="1">
    <location>
        <begin position="50"/>
        <end position="73"/>
    </location>
</feature>
<name>A0A5J5F5S8_9PEZI</name>
<evidence type="ECO:0000313" key="2">
    <source>
        <dbReference type="EMBL" id="KAA8911877.1"/>
    </source>
</evidence>
<accession>A0A5J5F5S8</accession>
<evidence type="ECO:0000313" key="3">
    <source>
        <dbReference type="Proteomes" id="UP000326924"/>
    </source>
</evidence>
<feature type="transmembrane region" description="Helical" evidence="1">
    <location>
        <begin position="101"/>
        <end position="121"/>
    </location>
</feature>